<evidence type="ECO:0000256" key="1">
    <source>
        <dbReference type="SAM" id="Coils"/>
    </source>
</evidence>
<dbReference type="Proteomes" id="UP001431572">
    <property type="component" value="Chromosome 1"/>
</dbReference>
<feature type="coiled-coil region" evidence="1">
    <location>
        <begin position="10"/>
        <end position="170"/>
    </location>
</feature>
<dbReference type="Proteomes" id="UP000521676">
    <property type="component" value="Unassembled WGS sequence"/>
</dbReference>
<proteinExistence type="predicted"/>
<evidence type="ECO:0000313" key="5">
    <source>
        <dbReference type="Proteomes" id="UP000521676"/>
    </source>
</evidence>
<feature type="domain" description="CT398-like coiled coil hairpin" evidence="2">
    <location>
        <begin position="10"/>
        <end position="186"/>
    </location>
</feature>
<reference evidence="3 5" key="1">
    <citation type="submission" date="2020-06" db="EMBL/GenBank/DDBJ databases">
        <title>Anoxygenic phototrophic Chloroflexota member uses a Type I reaction center.</title>
        <authorList>
            <person name="Tsuji J.M."/>
            <person name="Shaw N.A."/>
            <person name="Nagashima S."/>
            <person name="Venkiteswaran J."/>
            <person name="Schiff S.L."/>
            <person name="Hanada S."/>
            <person name="Tank M."/>
            <person name="Neufeld J.D."/>
        </authorList>
    </citation>
    <scope>NUCLEOTIDE SEQUENCE [LARGE SCALE GENOMIC DNA]</scope>
    <source>
        <strain evidence="3">L227-S17</strain>
    </source>
</reference>
<gene>
    <name evidence="3" type="ORF">HXX08_06820</name>
    <name evidence="4" type="ORF">OZ401_000712</name>
</gene>
<dbReference type="Gene3D" id="1.10.287.1490">
    <property type="match status" value="1"/>
</dbReference>
<protein>
    <recommendedName>
        <fullName evidence="2">CT398-like coiled coil hairpin domain-containing protein</fullName>
    </recommendedName>
</protein>
<evidence type="ECO:0000313" key="3">
    <source>
        <dbReference type="EMBL" id="NWJ45573.1"/>
    </source>
</evidence>
<organism evidence="3 5">
    <name type="scientific">Candidatus Chlorohelix allophototropha</name>
    <dbReference type="NCBI Taxonomy" id="3003348"/>
    <lineage>
        <taxon>Bacteria</taxon>
        <taxon>Bacillati</taxon>
        <taxon>Chloroflexota</taxon>
        <taxon>Chloroflexia</taxon>
        <taxon>Candidatus Chloroheliales</taxon>
        <taxon>Candidatus Chloroheliaceae</taxon>
        <taxon>Candidatus Chlorohelix</taxon>
    </lineage>
</organism>
<dbReference type="RefSeq" id="WP_341469339.1">
    <property type="nucleotide sequence ID" value="NZ_CP128399.1"/>
</dbReference>
<evidence type="ECO:0000313" key="6">
    <source>
        <dbReference type="Proteomes" id="UP001431572"/>
    </source>
</evidence>
<accession>A0A8T7LX81</accession>
<dbReference type="Pfam" id="PF24481">
    <property type="entry name" value="CT398_CC"/>
    <property type="match status" value="1"/>
</dbReference>
<name>A0A8T7LX81_9CHLR</name>
<keyword evidence="6" id="KW-1185">Reference proteome</keyword>
<dbReference type="InterPro" id="IPR056003">
    <property type="entry name" value="CT398_CC_hairpin"/>
</dbReference>
<reference evidence="4" key="2">
    <citation type="journal article" date="2024" name="Nature">
        <title>Anoxygenic phototroph of the Chloroflexota uses a type I reaction centre.</title>
        <authorList>
            <person name="Tsuji J.M."/>
            <person name="Shaw N.A."/>
            <person name="Nagashima S."/>
            <person name="Venkiteswaran J.J."/>
            <person name="Schiff S.L."/>
            <person name="Watanabe T."/>
            <person name="Fukui M."/>
            <person name="Hanada S."/>
            <person name="Tank M."/>
            <person name="Neufeld J.D."/>
        </authorList>
    </citation>
    <scope>NUCLEOTIDE SEQUENCE</scope>
    <source>
        <strain evidence="4">L227-S17</strain>
    </source>
</reference>
<dbReference type="AlphaFoldDB" id="A0A8T7LX81"/>
<evidence type="ECO:0000259" key="2">
    <source>
        <dbReference type="Pfam" id="PF24481"/>
    </source>
</evidence>
<dbReference type="EMBL" id="CP128399">
    <property type="protein sequence ID" value="WJW67446.1"/>
    <property type="molecule type" value="Genomic_DNA"/>
</dbReference>
<keyword evidence="1" id="KW-0175">Coiled coil</keyword>
<dbReference type="EMBL" id="JACATZ010000001">
    <property type="protein sequence ID" value="NWJ45573.1"/>
    <property type="molecule type" value="Genomic_DNA"/>
</dbReference>
<sequence>MSRVTPLFELQQVDSNIDRHNINIANIETTLLDKTTLEAARQAVSDVETLLRNTRTKLKDLEFETQTVEKHASDLEKKLYEGLIKGVKEMKAAQSEIDTFRKRRAELEDSSVEAMLEVEEVEKSLEVVRQKLATVENEREKSLIPLTQELTKLKKELGELQLAREKQVRKITPSDLPLYEKLRSQKQGVAVAELLMGKICGKCRVDIPLSKQRDLKSPIVIITCPSCGRILYLP</sequence>
<evidence type="ECO:0000313" key="4">
    <source>
        <dbReference type="EMBL" id="WJW67446.1"/>
    </source>
</evidence>